<dbReference type="InterPro" id="IPR000160">
    <property type="entry name" value="GGDEF_dom"/>
</dbReference>
<dbReference type="InterPro" id="IPR043128">
    <property type="entry name" value="Rev_trsase/Diguanyl_cyclase"/>
</dbReference>
<dbReference type="InterPro" id="IPR003018">
    <property type="entry name" value="GAF"/>
</dbReference>
<evidence type="ECO:0000313" key="5">
    <source>
        <dbReference type="Proteomes" id="UP000260457"/>
    </source>
</evidence>
<dbReference type="Proteomes" id="UP000220106">
    <property type="component" value="Unassembled WGS sequence"/>
</dbReference>
<keyword evidence="5" id="KW-1185">Reference proteome</keyword>
<accession>A0AAX0S9G6</accession>
<name>A0AAX0S9G6_9BACI</name>
<dbReference type="NCBIfam" id="TIGR00254">
    <property type="entry name" value="GGDEF"/>
    <property type="match status" value="1"/>
</dbReference>
<feature type="domain" description="GGDEF" evidence="1">
    <location>
        <begin position="181"/>
        <end position="318"/>
    </location>
</feature>
<dbReference type="RefSeq" id="WP_098174440.1">
    <property type="nucleotide sequence ID" value="NZ_CP030926.1"/>
</dbReference>
<dbReference type="Gene3D" id="3.30.70.270">
    <property type="match status" value="1"/>
</dbReference>
<dbReference type="CDD" id="cd01949">
    <property type="entry name" value="GGDEF"/>
    <property type="match status" value="1"/>
</dbReference>
<reference evidence="3 4" key="1">
    <citation type="submission" date="2017-09" db="EMBL/GenBank/DDBJ databases">
        <title>Large-scale bioinformatics analysis of Bacillus genomes uncovers conserved roles of natural products in bacterial physiology.</title>
        <authorList>
            <consortium name="Agbiome Team Llc"/>
            <person name="Bleich R.M."/>
            <person name="Kirk G.J."/>
            <person name="Santa Maria K.C."/>
            <person name="Allen S.E."/>
            <person name="Farag S."/>
            <person name="Shank E.A."/>
            <person name="Bowers A."/>
        </authorList>
    </citation>
    <scope>NUCLEOTIDE SEQUENCE [LARGE SCALE GENOMIC DNA]</scope>
    <source>
        <strain evidence="3 4">AFS003229</strain>
    </source>
</reference>
<evidence type="ECO:0000313" key="4">
    <source>
        <dbReference type="Proteomes" id="UP000220106"/>
    </source>
</evidence>
<protein>
    <submittedName>
        <fullName evidence="2">Sensor domain-containing diguanylate cyclase</fullName>
    </submittedName>
</protein>
<proteinExistence type="predicted"/>
<dbReference type="SMART" id="SM00267">
    <property type="entry name" value="GGDEF"/>
    <property type="match status" value="1"/>
</dbReference>
<dbReference type="PANTHER" id="PTHR46663">
    <property type="entry name" value="DIGUANYLATE CYCLASE DGCT-RELATED"/>
    <property type="match status" value="1"/>
</dbReference>
<dbReference type="SUPFAM" id="SSF55781">
    <property type="entry name" value="GAF domain-like"/>
    <property type="match status" value="1"/>
</dbReference>
<organism evidence="3 4">
    <name type="scientific">Peribacillus butanolivorans</name>
    <dbReference type="NCBI Taxonomy" id="421767"/>
    <lineage>
        <taxon>Bacteria</taxon>
        <taxon>Bacillati</taxon>
        <taxon>Bacillota</taxon>
        <taxon>Bacilli</taxon>
        <taxon>Bacillales</taxon>
        <taxon>Bacillaceae</taxon>
        <taxon>Peribacillus</taxon>
    </lineage>
</organism>
<dbReference type="PANTHER" id="PTHR46663:SF2">
    <property type="entry name" value="GGDEF DOMAIN-CONTAINING PROTEIN"/>
    <property type="match status" value="1"/>
</dbReference>
<dbReference type="SUPFAM" id="SSF55073">
    <property type="entry name" value="Nucleotide cyclase"/>
    <property type="match status" value="1"/>
</dbReference>
<reference evidence="2 5" key="2">
    <citation type="submission" date="2018-07" db="EMBL/GenBank/DDBJ databases">
        <title>The molecular basis for the intramolecular migration of carboxyl group in the catabolism of para-hydroxybenzoate via gentisate.</title>
        <authorList>
            <person name="Zhao H."/>
            <person name="Xu Y."/>
            <person name="Lin S."/>
            <person name="Spain J.C."/>
            <person name="Zhou N.-Y."/>
        </authorList>
    </citation>
    <scope>NUCLEOTIDE SEQUENCE [LARGE SCALE GENOMIC DNA]</scope>
    <source>
        <strain evidence="2 5">PHB-7a</strain>
    </source>
</reference>
<dbReference type="Proteomes" id="UP000260457">
    <property type="component" value="Chromosome"/>
</dbReference>
<evidence type="ECO:0000259" key="1">
    <source>
        <dbReference type="PROSITE" id="PS50887"/>
    </source>
</evidence>
<dbReference type="InterPro" id="IPR052163">
    <property type="entry name" value="DGC-Regulatory_Protein"/>
</dbReference>
<dbReference type="EMBL" id="CP030926">
    <property type="protein sequence ID" value="AXN41298.1"/>
    <property type="molecule type" value="Genomic_DNA"/>
</dbReference>
<dbReference type="InterPro" id="IPR029787">
    <property type="entry name" value="Nucleotide_cyclase"/>
</dbReference>
<dbReference type="EMBL" id="NUEQ01000001">
    <property type="protein sequence ID" value="PEJ38666.1"/>
    <property type="molecule type" value="Genomic_DNA"/>
</dbReference>
<dbReference type="Gene3D" id="3.30.450.40">
    <property type="match status" value="1"/>
</dbReference>
<evidence type="ECO:0000313" key="2">
    <source>
        <dbReference type="EMBL" id="AXN41298.1"/>
    </source>
</evidence>
<dbReference type="Pfam" id="PF01590">
    <property type="entry name" value="GAF"/>
    <property type="match status" value="1"/>
</dbReference>
<dbReference type="PROSITE" id="PS50887">
    <property type="entry name" value="GGDEF"/>
    <property type="match status" value="1"/>
</dbReference>
<dbReference type="InterPro" id="IPR029016">
    <property type="entry name" value="GAF-like_dom_sf"/>
</dbReference>
<dbReference type="Pfam" id="PF00990">
    <property type="entry name" value="GGDEF"/>
    <property type="match status" value="1"/>
</dbReference>
<dbReference type="AlphaFoldDB" id="A0AAX0S9G6"/>
<dbReference type="KEGG" id="pbut:DTO10_24900"/>
<gene>
    <name evidence="3" type="ORF">CN689_00215</name>
    <name evidence="2" type="ORF">DTO10_24900</name>
</gene>
<evidence type="ECO:0000313" key="3">
    <source>
        <dbReference type="EMBL" id="PEJ38666.1"/>
    </source>
</evidence>
<sequence length="318" mass="36528">MIQHDINYYKNFDSIAKEVLALLAHTIEVNTFFLSIRSPLQSFMIKSFNRNAELIFEGDTLPYNMVFCKLVVENDLEPLVIPNLKQHPLTSDHPITKVIGNGCFMGYPLTNGDNIFGTLCAFDIKPFDFKEYDVLLIKSLATLISQSIVLENGIIRDSLTGLYNRNFIYNYFNYNKEKIHNEMAILYIDLDHFKYFNDSFGHDIGDSVIKRTAECLLQFVPEDSYVARIGGDEFIVLLPTSQCEDLLISTQQKAEFILKQLSTMPIHINGNVYFVSASIGISFYPDNGTEMESLLKKADWTMYKAKESGRKKIQYYQE</sequence>